<sequence>MKAREHKDRPYRGEAGAAGHTDHVGRPQAVRTGVLEGG</sequence>
<name>A0A804J7T1_MUSAM</name>
<keyword evidence="4" id="KW-1185">Reference proteome</keyword>
<dbReference type="EMBL" id="HG996470">
    <property type="protein sequence ID" value="CAG1839387.1"/>
    <property type="molecule type" value="Genomic_DNA"/>
</dbReference>
<reference evidence="2" key="1">
    <citation type="submission" date="2021-03" db="EMBL/GenBank/DDBJ databases">
        <authorList>
            <consortium name="Genoscope - CEA"/>
            <person name="William W."/>
        </authorList>
    </citation>
    <scope>NUCLEOTIDE SEQUENCE</scope>
    <source>
        <strain evidence="2">Doubled-haploid Pahang</strain>
    </source>
</reference>
<proteinExistence type="predicted"/>
<evidence type="ECO:0000313" key="2">
    <source>
        <dbReference type="EMBL" id="CAG1839387.1"/>
    </source>
</evidence>
<evidence type="ECO:0000313" key="3">
    <source>
        <dbReference type="EnsemblPlants" id="Ma05_p23610.1"/>
    </source>
</evidence>
<organism evidence="3 4">
    <name type="scientific">Musa acuminata subsp. malaccensis</name>
    <name type="common">Wild banana</name>
    <name type="synonym">Musa malaccensis</name>
    <dbReference type="NCBI Taxonomy" id="214687"/>
    <lineage>
        <taxon>Eukaryota</taxon>
        <taxon>Viridiplantae</taxon>
        <taxon>Streptophyta</taxon>
        <taxon>Embryophyta</taxon>
        <taxon>Tracheophyta</taxon>
        <taxon>Spermatophyta</taxon>
        <taxon>Magnoliopsida</taxon>
        <taxon>Liliopsida</taxon>
        <taxon>Zingiberales</taxon>
        <taxon>Musaceae</taxon>
        <taxon>Musa</taxon>
    </lineage>
</organism>
<reference evidence="3" key="2">
    <citation type="submission" date="2021-05" db="UniProtKB">
        <authorList>
            <consortium name="EnsemblPlants"/>
        </authorList>
    </citation>
    <scope>IDENTIFICATION</scope>
    <source>
        <strain evidence="3">subsp. malaccensis</strain>
    </source>
</reference>
<dbReference type="Gramene" id="Ma05_t23610.1">
    <property type="protein sequence ID" value="Ma05_p23610.1"/>
    <property type="gene ID" value="Ma05_g23610"/>
</dbReference>
<dbReference type="InParanoid" id="A0A804J7T1"/>
<evidence type="ECO:0000256" key="1">
    <source>
        <dbReference type="SAM" id="MobiDB-lite"/>
    </source>
</evidence>
<dbReference type="Proteomes" id="UP000012960">
    <property type="component" value="Unplaced"/>
</dbReference>
<accession>A0A804J7T1</accession>
<feature type="compositionally biased region" description="Basic and acidic residues" evidence="1">
    <location>
        <begin position="1"/>
        <end position="12"/>
    </location>
</feature>
<gene>
    <name evidence="2" type="ORF">GSMUA_275640.1</name>
</gene>
<protein>
    <submittedName>
        <fullName evidence="2">(wild Malaysian banana) hypothetical protein</fullName>
    </submittedName>
</protein>
<dbReference type="AlphaFoldDB" id="A0A804J7T1"/>
<feature type="region of interest" description="Disordered" evidence="1">
    <location>
        <begin position="1"/>
        <end position="38"/>
    </location>
</feature>
<dbReference type="EnsemblPlants" id="Ma05_t23610.1">
    <property type="protein sequence ID" value="Ma05_p23610.1"/>
    <property type="gene ID" value="Ma05_g23610"/>
</dbReference>
<evidence type="ECO:0000313" key="4">
    <source>
        <dbReference type="Proteomes" id="UP000012960"/>
    </source>
</evidence>